<accession>A0A2A7UU17</accession>
<dbReference type="Proteomes" id="UP000220246">
    <property type="component" value="Unassembled WGS sequence"/>
</dbReference>
<dbReference type="InterPro" id="IPR023081">
    <property type="entry name" value="Cell_div_FtsB"/>
</dbReference>
<evidence type="ECO:0000256" key="6">
    <source>
        <dbReference type="ARBA" id="ARBA00023306"/>
    </source>
</evidence>
<keyword evidence="1 7" id="KW-1003">Cell membrane</keyword>
<dbReference type="GO" id="GO:0043093">
    <property type="term" value="P:FtsZ-dependent cytokinesis"/>
    <property type="evidence" value="ECO:0007669"/>
    <property type="project" value="UniProtKB-UniRule"/>
</dbReference>
<name>A0A2A7UU17_COMTR</name>
<comment type="function">
    <text evidence="7">Essential cell division protein. May link together the upstream cell division proteins, which are predominantly cytoplasmic, with the downstream cell division proteins, which are predominantly periplasmic.</text>
</comment>
<keyword evidence="7" id="KW-0997">Cell inner membrane</keyword>
<dbReference type="InterPro" id="IPR045584">
    <property type="entry name" value="Pilin-like"/>
</dbReference>
<comment type="caution">
    <text evidence="8">The sequence shown here is derived from an EMBL/GenBank/DDBJ whole genome shotgun (WGS) entry which is preliminary data.</text>
</comment>
<reference evidence="9" key="1">
    <citation type="submission" date="2017-09" db="EMBL/GenBank/DDBJ databases">
        <title>FDA dAtabase for Regulatory Grade micrObial Sequences (FDA-ARGOS): Supporting development and validation of Infectious Disease Dx tests.</title>
        <authorList>
            <person name="Minogue T."/>
            <person name="Wolcott M."/>
            <person name="Wasieloski L."/>
            <person name="Aguilar W."/>
            <person name="Moore D."/>
            <person name="Tallon L."/>
            <person name="Sadzewicz L."/>
            <person name="Ott S."/>
            <person name="Zhao X."/>
            <person name="Nagaraj S."/>
            <person name="Vavikolanu K."/>
            <person name="Aluvathingal J."/>
            <person name="Nadendla S."/>
            <person name="Sichtig H."/>
        </authorList>
    </citation>
    <scope>NUCLEOTIDE SEQUENCE [LARGE SCALE GENOMIC DNA]</scope>
    <source>
        <strain evidence="9">FDAARGOS_394</strain>
    </source>
</reference>
<evidence type="ECO:0000256" key="5">
    <source>
        <dbReference type="ARBA" id="ARBA00023136"/>
    </source>
</evidence>
<comment type="similarity">
    <text evidence="7">Belongs to the FtsB family.</text>
</comment>
<gene>
    <name evidence="7" type="primary">ftsB</name>
    <name evidence="8" type="ORF">CRM82_09015</name>
</gene>
<feature type="topological domain" description="Cytoplasmic" evidence="7">
    <location>
        <begin position="1"/>
        <end position="5"/>
    </location>
</feature>
<evidence type="ECO:0000256" key="3">
    <source>
        <dbReference type="ARBA" id="ARBA00022692"/>
    </source>
</evidence>
<keyword evidence="4 7" id="KW-1133">Transmembrane helix</keyword>
<dbReference type="GeneID" id="80800742"/>
<sequence>MVHRIVTLVLLAILAIVHAQLWLGSYSMDHVQEMRTQIAQIKSANEVARLENNRLTSEVSDLREGKDMVEEKARSELGMVKPNEIYVQITKP</sequence>
<feature type="topological domain" description="Periplasmic" evidence="7">
    <location>
        <begin position="24"/>
        <end position="92"/>
    </location>
</feature>
<dbReference type="GO" id="GO:0005886">
    <property type="term" value="C:plasma membrane"/>
    <property type="evidence" value="ECO:0007669"/>
    <property type="project" value="UniProtKB-SubCell"/>
</dbReference>
<evidence type="ECO:0000256" key="4">
    <source>
        <dbReference type="ARBA" id="ARBA00022989"/>
    </source>
</evidence>
<keyword evidence="7" id="KW-0175">Coiled coil</keyword>
<dbReference type="InterPro" id="IPR007060">
    <property type="entry name" value="FtsL/DivIC"/>
</dbReference>
<keyword evidence="3 7" id="KW-0812">Transmembrane</keyword>
<evidence type="ECO:0000256" key="2">
    <source>
        <dbReference type="ARBA" id="ARBA00022618"/>
    </source>
</evidence>
<dbReference type="OrthoDB" id="7061211at2"/>
<dbReference type="HAMAP" id="MF_00599">
    <property type="entry name" value="FtsB"/>
    <property type="match status" value="1"/>
</dbReference>
<protein>
    <recommendedName>
        <fullName evidence="7">Cell division protein FtsB</fullName>
    </recommendedName>
</protein>
<comment type="subunit">
    <text evidence="7">Part of a complex composed of FtsB, FtsL and FtsQ.</text>
</comment>
<dbReference type="RefSeq" id="WP_066539093.1">
    <property type="nucleotide sequence ID" value="NZ_DALZQJ010000002.1"/>
</dbReference>
<dbReference type="STRING" id="1219032.GCA_001515545_02796"/>
<dbReference type="SUPFAM" id="SSF54523">
    <property type="entry name" value="Pili subunits"/>
    <property type="match status" value="1"/>
</dbReference>
<evidence type="ECO:0000256" key="1">
    <source>
        <dbReference type="ARBA" id="ARBA00022475"/>
    </source>
</evidence>
<evidence type="ECO:0000313" key="8">
    <source>
        <dbReference type="EMBL" id="PEH88724.1"/>
    </source>
</evidence>
<dbReference type="AlphaFoldDB" id="A0A2A7UU17"/>
<dbReference type="GO" id="GO:0032153">
    <property type="term" value="C:cell division site"/>
    <property type="evidence" value="ECO:0007669"/>
    <property type="project" value="UniProtKB-UniRule"/>
</dbReference>
<keyword evidence="2 7" id="KW-0132">Cell division</keyword>
<organism evidence="8 9">
    <name type="scientific">Comamonas terrigena</name>
    <dbReference type="NCBI Taxonomy" id="32013"/>
    <lineage>
        <taxon>Bacteria</taxon>
        <taxon>Pseudomonadati</taxon>
        <taxon>Pseudomonadota</taxon>
        <taxon>Betaproteobacteria</taxon>
        <taxon>Burkholderiales</taxon>
        <taxon>Comamonadaceae</taxon>
        <taxon>Comamonas</taxon>
    </lineage>
</organism>
<dbReference type="EMBL" id="PDEA01000001">
    <property type="protein sequence ID" value="PEH88724.1"/>
    <property type="molecule type" value="Genomic_DNA"/>
</dbReference>
<evidence type="ECO:0000256" key="7">
    <source>
        <dbReference type="HAMAP-Rule" id="MF_00599"/>
    </source>
</evidence>
<dbReference type="GO" id="GO:0030428">
    <property type="term" value="C:cell septum"/>
    <property type="evidence" value="ECO:0007669"/>
    <property type="project" value="TreeGrafter"/>
</dbReference>
<feature type="coiled-coil region" evidence="7">
    <location>
        <begin position="31"/>
        <end position="72"/>
    </location>
</feature>
<keyword evidence="5 7" id="KW-0472">Membrane</keyword>
<dbReference type="PANTHER" id="PTHR37485">
    <property type="entry name" value="CELL DIVISION PROTEIN FTSB"/>
    <property type="match status" value="1"/>
</dbReference>
<proteinExistence type="inferred from homology"/>
<keyword evidence="9" id="KW-1185">Reference proteome</keyword>
<keyword evidence="6 7" id="KW-0131">Cell cycle</keyword>
<evidence type="ECO:0000313" key="9">
    <source>
        <dbReference type="Proteomes" id="UP000220246"/>
    </source>
</evidence>
<dbReference type="Pfam" id="PF04977">
    <property type="entry name" value="DivIC"/>
    <property type="match status" value="1"/>
</dbReference>
<comment type="subcellular location">
    <subcellularLocation>
        <location evidence="7">Cell inner membrane</location>
        <topology evidence="7">Single-pass type II membrane protein</topology>
    </subcellularLocation>
    <text evidence="7">Localizes to the division septum.</text>
</comment>
<dbReference type="PANTHER" id="PTHR37485:SF1">
    <property type="entry name" value="CELL DIVISION PROTEIN FTSB"/>
    <property type="match status" value="1"/>
</dbReference>